<accession>G4TZT8</accession>
<evidence type="ECO:0000313" key="3">
    <source>
        <dbReference type="Proteomes" id="UP000007148"/>
    </source>
</evidence>
<dbReference type="InterPro" id="IPR053137">
    <property type="entry name" value="NLR-like"/>
</dbReference>
<dbReference type="PANTHER" id="PTHR46082">
    <property type="entry name" value="ATP/GTP-BINDING PROTEIN-RELATED"/>
    <property type="match status" value="1"/>
</dbReference>
<dbReference type="Gene3D" id="1.25.40.10">
    <property type="entry name" value="Tetratricopeptide repeat domain"/>
    <property type="match status" value="1"/>
</dbReference>
<feature type="compositionally biased region" description="Polar residues" evidence="1">
    <location>
        <begin position="128"/>
        <end position="150"/>
    </location>
</feature>
<feature type="region of interest" description="Disordered" evidence="1">
    <location>
        <begin position="116"/>
        <end position="166"/>
    </location>
</feature>
<dbReference type="eggNOG" id="KOG1840">
    <property type="taxonomic scope" value="Eukaryota"/>
</dbReference>
<dbReference type="HOGENOM" id="CLU_1454953_0_0_1"/>
<dbReference type="InParanoid" id="G4TZT8"/>
<evidence type="ECO:0000256" key="1">
    <source>
        <dbReference type="SAM" id="MobiDB-lite"/>
    </source>
</evidence>
<keyword evidence="3" id="KW-1185">Reference proteome</keyword>
<evidence type="ECO:0000313" key="2">
    <source>
        <dbReference type="EMBL" id="CCA76831.1"/>
    </source>
</evidence>
<reference evidence="2 3" key="1">
    <citation type="journal article" date="2011" name="PLoS Pathog.">
        <title>Endophytic Life Strategies Decoded by Genome and Transcriptome Analyses of the Mutualistic Root Symbiont Piriformospora indica.</title>
        <authorList>
            <person name="Zuccaro A."/>
            <person name="Lahrmann U."/>
            <person name="Guldener U."/>
            <person name="Langen G."/>
            <person name="Pfiffi S."/>
            <person name="Biedenkopf D."/>
            <person name="Wong P."/>
            <person name="Samans B."/>
            <person name="Grimm C."/>
            <person name="Basiewicz M."/>
            <person name="Murat C."/>
            <person name="Martin F."/>
            <person name="Kogel K.H."/>
        </authorList>
    </citation>
    <scope>NUCLEOTIDE SEQUENCE [LARGE SCALE GENOMIC DNA]</scope>
    <source>
        <strain evidence="2 3">DSM 11827</strain>
    </source>
</reference>
<evidence type="ECO:0008006" key="4">
    <source>
        <dbReference type="Google" id="ProtNLM"/>
    </source>
</evidence>
<comment type="caution">
    <text evidence="2">The sequence shown here is derived from an EMBL/GenBank/DDBJ whole genome shotgun (WGS) entry which is preliminary data.</text>
</comment>
<dbReference type="STRING" id="1109443.G4TZT8"/>
<dbReference type="Proteomes" id="UP000007148">
    <property type="component" value="Unassembled WGS sequence"/>
</dbReference>
<proteinExistence type="predicted"/>
<dbReference type="InterPro" id="IPR011990">
    <property type="entry name" value="TPR-like_helical_dom_sf"/>
</dbReference>
<dbReference type="EMBL" id="CAFZ01001042">
    <property type="protein sequence ID" value="CCA76831.1"/>
    <property type="molecule type" value="Genomic_DNA"/>
</dbReference>
<name>G4TZT8_SERID</name>
<sequence length="186" mass="20723">MSDLAIILRTSNRLDEAETMQREVLALRRELLDQHHPDTISVIGDLATTLRARGKVEEAGKMQREVFRLRLDLLGRQPPDVISTVDNLAVSFVRQSHSNQIDKVIQPETVWDEGSAEVKNEKDPAPFMSNSTPSLVDNPTPDSADLNSAKTGKKRKRDIDDGNTRRSVSILKTVSSRIAKILGITE</sequence>
<dbReference type="OrthoDB" id="539810at2759"/>
<organism evidence="2 3">
    <name type="scientific">Serendipita indica (strain DSM 11827)</name>
    <name type="common">Root endophyte fungus</name>
    <name type="synonym">Piriformospora indica</name>
    <dbReference type="NCBI Taxonomy" id="1109443"/>
    <lineage>
        <taxon>Eukaryota</taxon>
        <taxon>Fungi</taxon>
        <taxon>Dikarya</taxon>
        <taxon>Basidiomycota</taxon>
        <taxon>Agaricomycotina</taxon>
        <taxon>Agaricomycetes</taxon>
        <taxon>Sebacinales</taxon>
        <taxon>Serendipitaceae</taxon>
        <taxon>Serendipita</taxon>
    </lineage>
</organism>
<dbReference type="Pfam" id="PF13424">
    <property type="entry name" value="TPR_12"/>
    <property type="match status" value="1"/>
</dbReference>
<protein>
    <recommendedName>
        <fullName evidence="4">Kinesin light chain</fullName>
    </recommendedName>
</protein>
<dbReference type="SUPFAM" id="SSF48452">
    <property type="entry name" value="TPR-like"/>
    <property type="match status" value="1"/>
</dbReference>
<dbReference type="PANTHER" id="PTHR46082:SF6">
    <property type="entry name" value="AAA+ ATPASE DOMAIN-CONTAINING PROTEIN-RELATED"/>
    <property type="match status" value="1"/>
</dbReference>
<dbReference type="AlphaFoldDB" id="G4TZT8"/>
<gene>
    <name evidence="2" type="ORF">PIIN_10817</name>
</gene>